<organism evidence="1 2">
    <name type="scientific">Rhabditophanes sp. KR3021</name>
    <dbReference type="NCBI Taxonomy" id="114890"/>
    <lineage>
        <taxon>Eukaryota</taxon>
        <taxon>Metazoa</taxon>
        <taxon>Ecdysozoa</taxon>
        <taxon>Nematoda</taxon>
        <taxon>Chromadorea</taxon>
        <taxon>Rhabditida</taxon>
        <taxon>Tylenchina</taxon>
        <taxon>Panagrolaimomorpha</taxon>
        <taxon>Strongyloidoidea</taxon>
        <taxon>Alloionematidae</taxon>
        <taxon>Rhabditophanes</taxon>
    </lineage>
</organism>
<sequence>MAGNELVTSRTFGAILAAITCITVFSCYFDLIYFQLSTGACFVAGFAFVVYKESGSLFAPRKKELEDFCKSFTFFPGLKDVLEALAKSKDVAGYTERHSMSSSPAIDSALEQILNYFTRDFIDNWYEKIGTGTIFQDSLKRMIRRTVAAFNYSLGKLDWTELITRDLADDIASHFRLYRKAKERLESKKSDDKRADDLESLFFDIELEMEKSYCRDLVSTTPQYELTYFRDVTDVILHLLMPAEDFRCRPLRFIIRDILVNRIFIPMFDKFSNPDFVNYIIVWLLSEINIDPESFIVSLESSQSVQELEAILESIDEEMNALKTKDNTREYIDIIQQQLASLDFAATVIKRKMLKLTSNPEADLIDEPDVGEEMNTNMIQLPITIMLTNSIAINFFSEFLQKNGKQAYIDCYLAIEGFKASAEHQFRAFAGGEAGEKEVHKIIKDAALFLYHQFLSTEATTKVDVDEAVINRFLARLRNDEPTDEKVLELLSKDEKFYPAFKRSDEYRDLLIELGVISSADSIEEDLTEEDNKSLSSLGSFTSLEVGVEPINTIEFPKDYSKNTVIVESLGVGQSKQESFVCYNVRVSRTSKDGRNISTWNTVRRYTDFHLLNQIVKKKYPKLKHISFPAKKTFNNFDGKFLEKRTSALNVYMNTLMAINVIEANPGLEEIVHDFISQKTFSGVKEGFPAKVISSIFNPVVTGVKAISTAVTSVPDQVIDGVSKVGSGLNRASQVLRVGVEETSVNEGLAECSRVAANIKDETFSDNIPLRVLLLFVDEVFGLRGRNQWFRRSLTTTLHQIISATLGSSINRKIIDLVNFLTSSDQVSQYLVAFRETIWPNGYLNTRQEPKSLNHALKTRLFARTQMLAAIPDELRLFIGVHTATKGISNISNALQNRHLNRRLAYVILERLLVKIFPNNKFDKLLPQLHSKSPRTKLA</sequence>
<evidence type="ECO:0000313" key="2">
    <source>
        <dbReference type="WBParaSite" id="RSKR_0000096100.1"/>
    </source>
</evidence>
<accession>A0AC35TIR7</accession>
<name>A0AC35TIR7_9BILA</name>
<proteinExistence type="predicted"/>
<protein>
    <submittedName>
        <fullName evidence="2">Sorting nexin-13</fullName>
    </submittedName>
</protein>
<dbReference type="Proteomes" id="UP000095286">
    <property type="component" value="Unplaced"/>
</dbReference>
<evidence type="ECO:0000313" key="1">
    <source>
        <dbReference type="Proteomes" id="UP000095286"/>
    </source>
</evidence>
<dbReference type="WBParaSite" id="RSKR_0000096100.1">
    <property type="protein sequence ID" value="RSKR_0000096100.1"/>
    <property type="gene ID" value="RSKR_0000096100"/>
</dbReference>
<reference evidence="2" key="1">
    <citation type="submission" date="2016-11" db="UniProtKB">
        <authorList>
            <consortium name="WormBaseParasite"/>
        </authorList>
    </citation>
    <scope>IDENTIFICATION</scope>
    <source>
        <strain evidence="2">KR3021</strain>
    </source>
</reference>